<name>A0AAD5V475_9APHY</name>
<dbReference type="GO" id="GO:0004674">
    <property type="term" value="F:protein serine/threonine kinase activity"/>
    <property type="evidence" value="ECO:0007669"/>
    <property type="project" value="TreeGrafter"/>
</dbReference>
<dbReference type="InterPro" id="IPR051681">
    <property type="entry name" value="Ser/Thr_Kinases-Pseudokinases"/>
</dbReference>
<evidence type="ECO:0000259" key="2">
    <source>
        <dbReference type="PROSITE" id="PS50011"/>
    </source>
</evidence>
<dbReference type="EMBL" id="JANAWD010000147">
    <property type="protein sequence ID" value="KAJ3485630.1"/>
    <property type="molecule type" value="Genomic_DNA"/>
</dbReference>
<dbReference type="PROSITE" id="PS00109">
    <property type="entry name" value="PROTEIN_KINASE_TYR"/>
    <property type="match status" value="1"/>
</dbReference>
<dbReference type="Pfam" id="PF00069">
    <property type="entry name" value="Pkinase"/>
    <property type="match status" value="1"/>
</dbReference>
<dbReference type="Proteomes" id="UP001212997">
    <property type="component" value="Unassembled WGS sequence"/>
</dbReference>
<dbReference type="PANTHER" id="PTHR44329">
    <property type="entry name" value="SERINE/THREONINE-PROTEIN KINASE TNNI3K-RELATED"/>
    <property type="match status" value="1"/>
</dbReference>
<evidence type="ECO:0000256" key="1">
    <source>
        <dbReference type="SAM" id="MobiDB-lite"/>
    </source>
</evidence>
<evidence type="ECO:0000313" key="4">
    <source>
        <dbReference type="Proteomes" id="UP001212997"/>
    </source>
</evidence>
<proteinExistence type="predicted"/>
<dbReference type="InterPro" id="IPR011009">
    <property type="entry name" value="Kinase-like_dom_sf"/>
</dbReference>
<dbReference type="SUPFAM" id="SSF56112">
    <property type="entry name" value="Protein kinase-like (PK-like)"/>
    <property type="match status" value="1"/>
</dbReference>
<comment type="caution">
    <text evidence="3">The sequence shown here is derived from an EMBL/GenBank/DDBJ whole genome shotgun (WGS) entry which is preliminary data.</text>
</comment>
<reference evidence="3" key="1">
    <citation type="submission" date="2022-07" db="EMBL/GenBank/DDBJ databases">
        <title>Genome Sequence of Physisporinus lineatus.</title>
        <authorList>
            <person name="Buettner E."/>
        </authorList>
    </citation>
    <scope>NUCLEOTIDE SEQUENCE</scope>
    <source>
        <strain evidence="3">VT162</strain>
    </source>
</reference>
<feature type="region of interest" description="Disordered" evidence="1">
    <location>
        <begin position="23"/>
        <end position="50"/>
    </location>
</feature>
<sequence length="392" mass="44457">MHPSDFLKWFDDAYRDLYMVSSRRPAEERRRRSSVISPTLQEPPPSPQSHPLVFPQVSTSGPFVQQSIRLIKGAVETKNLSNIGSLSREEKQCVADTIHEMLESYQSLRSSSFHDTSTVTKEPRHALRKLLMQLCSEFKVVPQALMLAGSIVSEIHFIAGGGFADVFQGIYQQVPVAIKRLRIFQVSDESARERNRKAFYKEALIWHQLDHPHILPFPGVIEDESGIILSMVLPWMENGNVRQYLNKKMKEAQFRARYIPSIIQWLLEIVQGLAYLHLEGVVHGDLRGVNILVDSTGNMKLTDFGMAVIAEATQSHTGTRGSYAWLAPEVIDPDHFGLKHAQSTFASDIYSFACVCVELFSRESPFSGVRDAQIIRKVCRAVWDKFERADLQ</sequence>
<protein>
    <recommendedName>
        <fullName evidence="2">Protein kinase domain-containing protein</fullName>
    </recommendedName>
</protein>
<dbReference type="PROSITE" id="PS50011">
    <property type="entry name" value="PROTEIN_KINASE_DOM"/>
    <property type="match status" value="1"/>
</dbReference>
<dbReference type="PANTHER" id="PTHR44329:SF214">
    <property type="entry name" value="PROTEIN KINASE DOMAIN-CONTAINING PROTEIN"/>
    <property type="match status" value="1"/>
</dbReference>
<dbReference type="Gene3D" id="1.10.510.10">
    <property type="entry name" value="Transferase(Phosphotransferase) domain 1"/>
    <property type="match status" value="1"/>
</dbReference>
<dbReference type="InterPro" id="IPR000719">
    <property type="entry name" value="Prot_kinase_dom"/>
</dbReference>
<evidence type="ECO:0000313" key="3">
    <source>
        <dbReference type="EMBL" id="KAJ3485630.1"/>
    </source>
</evidence>
<gene>
    <name evidence="3" type="ORF">NLI96_g4832</name>
</gene>
<keyword evidence="4" id="KW-1185">Reference proteome</keyword>
<feature type="domain" description="Protein kinase" evidence="2">
    <location>
        <begin position="152"/>
        <end position="392"/>
    </location>
</feature>
<dbReference type="GO" id="GO:0005524">
    <property type="term" value="F:ATP binding"/>
    <property type="evidence" value="ECO:0007669"/>
    <property type="project" value="InterPro"/>
</dbReference>
<organism evidence="3 4">
    <name type="scientific">Meripilus lineatus</name>
    <dbReference type="NCBI Taxonomy" id="2056292"/>
    <lineage>
        <taxon>Eukaryota</taxon>
        <taxon>Fungi</taxon>
        <taxon>Dikarya</taxon>
        <taxon>Basidiomycota</taxon>
        <taxon>Agaricomycotina</taxon>
        <taxon>Agaricomycetes</taxon>
        <taxon>Polyporales</taxon>
        <taxon>Meripilaceae</taxon>
        <taxon>Meripilus</taxon>
    </lineage>
</organism>
<accession>A0AAD5V475</accession>
<dbReference type="InterPro" id="IPR008266">
    <property type="entry name" value="Tyr_kinase_AS"/>
</dbReference>
<dbReference type="AlphaFoldDB" id="A0AAD5V475"/>